<keyword evidence="5 10" id="KW-0378">Hydrolase</keyword>
<evidence type="ECO:0000256" key="9">
    <source>
        <dbReference type="ARBA" id="ARBA00023316"/>
    </source>
</evidence>
<feature type="chain" id="PRO_5041996085" description="Rhamnogalacturonase A" evidence="11">
    <location>
        <begin position="18"/>
        <end position="438"/>
    </location>
</feature>
<dbReference type="EMBL" id="JAUJFL010000014">
    <property type="protein sequence ID" value="KAK2595694.1"/>
    <property type="molecule type" value="Genomic_DNA"/>
</dbReference>
<comment type="similarity">
    <text evidence="2 10">Belongs to the glycosyl hydrolase 28 family.</text>
</comment>
<dbReference type="Gene3D" id="2.160.20.10">
    <property type="entry name" value="Single-stranded right-handed beta-helix, Pectin lyase-like"/>
    <property type="match status" value="1"/>
</dbReference>
<dbReference type="GO" id="GO:0004650">
    <property type="term" value="F:polygalacturonase activity"/>
    <property type="evidence" value="ECO:0007669"/>
    <property type="project" value="InterPro"/>
</dbReference>
<evidence type="ECO:0000256" key="11">
    <source>
        <dbReference type="SAM" id="SignalP"/>
    </source>
</evidence>
<dbReference type="AlphaFoldDB" id="A0AAD9S0N7"/>
<keyword evidence="4 11" id="KW-0732">Signal</keyword>
<evidence type="ECO:0000256" key="2">
    <source>
        <dbReference type="ARBA" id="ARBA00008834"/>
    </source>
</evidence>
<comment type="subcellular location">
    <subcellularLocation>
        <location evidence="1">Secreted</location>
    </subcellularLocation>
</comment>
<evidence type="ECO:0000313" key="13">
    <source>
        <dbReference type="Proteomes" id="UP001265746"/>
    </source>
</evidence>
<evidence type="ECO:0000256" key="5">
    <source>
        <dbReference type="ARBA" id="ARBA00022801"/>
    </source>
</evidence>
<dbReference type="SUPFAM" id="SSF51126">
    <property type="entry name" value="Pectin lyase-like"/>
    <property type="match status" value="1"/>
</dbReference>
<dbReference type="Proteomes" id="UP001265746">
    <property type="component" value="Unassembled WGS sequence"/>
</dbReference>
<dbReference type="GO" id="GO:0005576">
    <property type="term" value="C:extracellular region"/>
    <property type="evidence" value="ECO:0007669"/>
    <property type="project" value="UniProtKB-SubCell"/>
</dbReference>
<evidence type="ECO:0000313" key="12">
    <source>
        <dbReference type="EMBL" id="KAK2595694.1"/>
    </source>
</evidence>
<dbReference type="GO" id="GO:0005975">
    <property type="term" value="P:carbohydrate metabolic process"/>
    <property type="evidence" value="ECO:0007669"/>
    <property type="project" value="InterPro"/>
</dbReference>
<name>A0AAD9S0N7_PHOAM</name>
<dbReference type="InterPro" id="IPR000743">
    <property type="entry name" value="Glyco_hydro_28"/>
</dbReference>
<dbReference type="InterPro" id="IPR012334">
    <property type="entry name" value="Pectin_lyas_fold"/>
</dbReference>
<feature type="signal peptide" evidence="11">
    <location>
        <begin position="1"/>
        <end position="17"/>
    </location>
</feature>
<evidence type="ECO:0000256" key="3">
    <source>
        <dbReference type="ARBA" id="ARBA00022525"/>
    </source>
</evidence>
<keyword evidence="13" id="KW-1185">Reference proteome</keyword>
<keyword evidence="9" id="KW-0961">Cell wall biogenesis/degradation</keyword>
<keyword evidence="3" id="KW-0964">Secreted</keyword>
<dbReference type="GO" id="GO:0071555">
    <property type="term" value="P:cell wall organization"/>
    <property type="evidence" value="ECO:0007669"/>
    <property type="project" value="UniProtKB-KW"/>
</dbReference>
<dbReference type="GO" id="GO:0046576">
    <property type="term" value="F:rhamnogalacturonan alpha-L-rhamnopyranosyl-(1-&gt;4)-alpha-D-galactopyranosyluronide lyase activity"/>
    <property type="evidence" value="ECO:0007669"/>
    <property type="project" value="UniProtKB-ARBA"/>
</dbReference>
<keyword evidence="6" id="KW-1015">Disulfide bond</keyword>
<evidence type="ECO:0008006" key="14">
    <source>
        <dbReference type="Google" id="ProtNLM"/>
    </source>
</evidence>
<evidence type="ECO:0000256" key="8">
    <source>
        <dbReference type="ARBA" id="ARBA00023295"/>
    </source>
</evidence>
<sequence>MKLSILNALVLVGAVTAQLSGSVGPTTSTAAKRAKKTCSVLDYGAKADKSTDLGAALVKAWAACASGGIVVIPKGDYAMSTWATLNKGTGVGLQLDGTIYRTGTAGGNMIAIQNSNDIEFFSSDGSGVMQGYGYEIHKSGSLSGARLLRVIKTNNFSVHDLRFVDAPAFHISLDTCTNGELYNLAIRGGDHGGLDGIDVWSNNVHIHDVMVTNKDECVTVKSPAKNILIEQIYCNLSGGSAIGSLAADTAISNVAYRKVYTVGSNQMMMVKSNGGSGYVEDVEFSDFIGHGNAYSLDIDQAWSSMSTAAGSGVQLTNMTFSNWKGTCASGTQRGPIQFKCDPDTPCKDMVVKDFAMWTDSGSKVNYICQNAFGSGGCLKASGSDYTTTAAIASAPTGYQASTMPNDLKTGFGFTVEIPVPTMPSSFFPGATPLVALAK</sequence>
<evidence type="ECO:0000256" key="10">
    <source>
        <dbReference type="RuleBase" id="RU361169"/>
    </source>
</evidence>
<evidence type="ECO:0000256" key="7">
    <source>
        <dbReference type="ARBA" id="ARBA00023180"/>
    </source>
</evidence>
<evidence type="ECO:0000256" key="6">
    <source>
        <dbReference type="ARBA" id="ARBA00023157"/>
    </source>
</evidence>
<organism evidence="12 13">
    <name type="scientific">Phomopsis amygdali</name>
    <name type="common">Fusicoccum amygdali</name>
    <dbReference type="NCBI Taxonomy" id="1214568"/>
    <lineage>
        <taxon>Eukaryota</taxon>
        <taxon>Fungi</taxon>
        <taxon>Dikarya</taxon>
        <taxon>Ascomycota</taxon>
        <taxon>Pezizomycotina</taxon>
        <taxon>Sordariomycetes</taxon>
        <taxon>Sordariomycetidae</taxon>
        <taxon>Diaporthales</taxon>
        <taxon>Diaporthaceae</taxon>
        <taxon>Diaporthe</taxon>
    </lineage>
</organism>
<accession>A0AAD9S0N7</accession>
<gene>
    <name evidence="12" type="ORF">N8I77_013719</name>
</gene>
<reference evidence="12" key="1">
    <citation type="submission" date="2023-06" db="EMBL/GenBank/DDBJ databases">
        <authorList>
            <person name="Noh H."/>
        </authorList>
    </citation>
    <scope>NUCLEOTIDE SEQUENCE</scope>
    <source>
        <strain evidence="12">DUCC20226</strain>
    </source>
</reference>
<dbReference type="Pfam" id="PF00295">
    <property type="entry name" value="Glyco_hydro_28"/>
    <property type="match status" value="1"/>
</dbReference>
<comment type="caution">
    <text evidence="12">The sequence shown here is derived from an EMBL/GenBank/DDBJ whole genome shotgun (WGS) entry which is preliminary data.</text>
</comment>
<evidence type="ECO:0000256" key="4">
    <source>
        <dbReference type="ARBA" id="ARBA00022729"/>
    </source>
</evidence>
<protein>
    <recommendedName>
        <fullName evidence="14">Rhamnogalacturonase A</fullName>
    </recommendedName>
</protein>
<dbReference type="PANTHER" id="PTHR31736:SF19">
    <property type="entry name" value="PECTIN LYASE SUPERFAMILY PROTEIN-RELATED"/>
    <property type="match status" value="1"/>
</dbReference>
<dbReference type="PANTHER" id="PTHR31736">
    <property type="match status" value="1"/>
</dbReference>
<proteinExistence type="inferred from homology"/>
<keyword evidence="8 10" id="KW-0326">Glycosidase</keyword>
<evidence type="ECO:0000256" key="1">
    <source>
        <dbReference type="ARBA" id="ARBA00004613"/>
    </source>
</evidence>
<dbReference type="InterPro" id="IPR011050">
    <property type="entry name" value="Pectin_lyase_fold/virulence"/>
</dbReference>
<keyword evidence="7" id="KW-0325">Glycoprotein</keyword>